<dbReference type="Gene3D" id="1.10.3260.10">
    <property type="entry name" value="DNA ligase, ATP-dependent, N-terminal domain"/>
    <property type="match status" value="1"/>
</dbReference>
<keyword evidence="10" id="KW-0131">Cell cycle</keyword>
<evidence type="ECO:0000256" key="10">
    <source>
        <dbReference type="ARBA" id="ARBA00023306"/>
    </source>
</evidence>
<accession>A0ABW2L609</accession>
<keyword evidence="2 12" id="KW-0436">Ligase</keyword>
<reference evidence="16" key="1">
    <citation type="journal article" date="2019" name="Int. J. Syst. Evol. Microbiol.">
        <title>The Global Catalogue of Microorganisms (GCM) 10K type strain sequencing project: providing services to taxonomists for standard genome sequencing and annotation.</title>
        <authorList>
            <consortium name="The Broad Institute Genomics Platform"/>
            <consortium name="The Broad Institute Genome Sequencing Center for Infectious Disease"/>
            <person name="Wu L."/>
            <person name="Ma J."/>
        </authorList>
    </citation>
    <scope>NUCLEOTIDE SEQUENCE [LARGE SCALE GENOMIC DNA]</scope>
    <source>
        <strain evidence="16">CGMCC 4.1467</strain>
    </source>
</reference>
<dbReference type="InterPro" id="IPR036599">
    <property type="entry name" value="DNA_ligase_N_sf"/>
</dbReference>
<dbReference type="Pfam" id="PF01068">
    <property type="entry name" value="DNA_ligase_A_M"/>
    <property type="match status" value="1"/>
</dbReference>
<dbReference type="GO" id="GO:0003910">
    <property type="term" value="F:DNA ligase (ATP) activity"/>
    <property type="evidence" value="ECO:0007669"/>
    <property type="project" value="UniProtKB-EC"/>
</dbReference>
<protein>
    <recommendedName>
        <fullName evidence="12">DNA ligase</fullName>
        <ecNumber evidence="12">6.5.1.1</ecNumber>
    </recommendedName>
</protein>
<dbReference type="InterPro" id="IPR011108">
    <property type="entry name" value="RMMBL"/>
</dbReference>
<dbReference type="SUPFAM" id="SSF56281">
    <property type="entry name" value="Metallo-hydrolase/oxidoreductase"/>
    <property type="match status" value="1"/>
</dbReference>
<evidence type="ECO:0000256" key="9">
    <source>
        <dbReference type="ARBA" id="ARBA00023204"/>
    </source>
</evidence>
<dbReference type="SUPFAM" id="SSF117018">
    <property type="entry name" value="ATP-dependent DNA ligase DNA-binding domain"/>
    <property type="match status" value="1"/>
</dbReference>
<keyword evidence="9 12" id="KW-0234">DNA repair</keyword>
<dbReference type="SUPFAM" id="SSF56091">
    <property type="entry name" value="DNA ligase/mRNA capping enzyme, catalytic domain"/>
    <property type="match status" value="1"/>
</dbReference>
<sequence length="888" mass="99936">MAEEIQIQARPAGIYLPEIDLWLDPRGQQNRAFISHAHADHHSRPEQAFCSRETAHLLFRRFGLKKDSLTIIEADQTLDLDGFELSIQAAGHVVGSSMLHLRRKSDGHTLLFTGDFKTLATRTCPAPSPLSVDTLIIETTYGRPEYIFPPRHEVENSIVTFIHAAFDASEVPILCAYSLGKAQELSALLADHDIVFQAHSSIIEMNDACRELGVALPQADKIQAPIPPRHAVLCPPSAIRSTVIRRLKNKQTAMISGWGIHPNARYRYQVDHVFPLSDHADYRELLDFVDAVDPSRIYTIHGSTREFAADLRARGRQAWSLFTDDQLELIPRQLPRVPSATNHHRIDRPLSMLNERLNEVQALASRTSKRELLASLISPLNENELSTLVDWLSERSLKLGFGFASIRLALLKAFSITLADYRSISNQQQDAARTARILSGLHGDWKASSTPFSAPDLSSLIDFLRNCRVQLDAIHELAGTLRRLPPPEVEFVLRVLTREFRIGSREGLLEEAIAEAFSADPREVARAHMLTGDLGSTAVLAKQKRCHEAELQIGTPVKVMLASPAPDATAIYAKLATPESTVWLEDKFDGIRAQLHKRGDNVHLFSRDLRSLDAEFPELIRAATNLPDCLLDGEIIAFEEGRQLSFFDLQKRLGRKQKHRGQGDLFHPQDTPVRFIAFDLLHHDRQSLWQKPLRTRRAQLEAIKLQAPFECARQMLAADAEEIDTHFKQARARANEGLIAKDPESPYHFGRRGQSWLKLKKVQVTLDCLVTHAQQGHGGRAGLLSDYTFAVRDEANGQLRVIGKAYSGLTDAEIEELTEHFKKTTIDIKRRVHLVEPQIVLEIAFDSIRPSKRHDSGLAMRFPRIKAIRRDKSPEEIDTLQFAQTLVS</sequence>
<evidence type="ECO:0000256" key="2">
    <source>
        <dbReference type="ARBA" id="ARBA00022598"/>
    </source>
</evidence>
<dbReference type="RefSeq" id="WP_379712496.1">
    <property type="nucleotide sequence ID" value="NZ_JBHTBS010000005.1"/>
</dbReference>
<dbReference type="PANTHER" id="PTHR45674:SF4">
    <property type="entry name" value="DNA LIGASE 1"/>
    <property type="match status" value="1"/>
</dbReference>
<dbReference type="EMBL" id="JBHTBS010000005">
    <property type="protein sequence ID" value="MFC7337829.1"/>
    <property type="molecule type" value="Genomic_DNA"/>
</dbReference>
<dbReference type="NCBIfam" id="TIGR00574">
    <property type="entry name" value="dnl1"/>
    <property type="match status" value="1"/>
</dbReference>
<dbReference type="Pfam" id="PF04679">
    <property type="entry name" value="DNA_ligase_A_C"/>
    <property type="match status" value="1"/>
</dbReference>
<evidence type="ECO:0000313" key="15">
    <source>
        <dbReference type="EMBL" id="MFC7337829.1"/>
    </source>
</evidence>
<keyword evidence="6 12" id="KW-0227">DNA damage</keyword>
<evidence type="ECO:0000256" key="4">
    <source>
        <dbReference type="ARBA" id="ARBA00022705"/>
    </source>
</evidence>
<evidence type="ECO:0000256" key="8">
    <source>
        <dbReference type="ARBA" id="ARBA00023172"/>
    </source>
</evidence>
<keyword evidence="4" id="KW-0235">DNA replication</keyword>
<evidence type="ECO:0000313" key="16">
    <source>
        <dbReference type="Proteomes" id="UP001596472"/>
    </source>
</evidence>
<dbReference type="Proteomes" id="UP001596472">
    <property type="component" value="Unassembled WGS sequence"/>
</dbReference>
<evidence type="ECO:0000256" key="1">
    <source>
        <dbReference type="ARBA" id="ARBA00007572"/>
    </source>
</evidence>
<evidence type="ECO:0000256" key="5">
    <source>
        <dbReference type="ARBA" id="ARBA00022741"/>
    </source>
</evidence>
<organism evidence="15 16">
    <name type="scientific">Haloferula chungangensis</name>
    <dbReference type="NCBI Taxonomy" id="1048331"/>
    <lineage>
        <taxon>Bacteria</taxon>
        <taxon>Pseudomonadati</taxon>
        <taxon>Verrucomicrobiota</taxon>
        <taxon>Verrucomicrobiia</taxon>
        <taxon>Verrucomicrobiales</taxon>
        <taxon>Verrucomicrobiaceae</taxon>
        <taxon>Haloferula</taxon>
    </lineage>
</organism>
<dbReference type="Gene3D" id="2.40.50.140">
    <property type="entry name" value="Nucleic acid-binding proteins"/>
    <property type="match status" value="1"/>
</dbReference>
<comment type="caution">
    <text evidence="15">The sequence shown here is derived from an EMBL/GenBank/DDBJ whole genome shotgun (WGS) entry which is preliminary data.</text>
</comment>
<dbReference type="Gene3D" id="3.30.470.30">
    <property type="entry name" value="DNA ligase/mRNA capping enzyme"/>
    <property type="match status" value="1"/>
</dbReference>
<dbReference type="InterPro" id="IPR012340">
    <property type="entry name" value="NA-bd_OB-fold"/>
</dbReference>
<dbReference type="Gene3D" id="3.60.15.10">
    <property type="entry name" value="Ribonuclease Z/Hydroxyacylglutathione hydrolase-like"/>
    <property type="match status" value="1"/>
</dbReference>
<feature type="domain" description="ATP-dependent DNA ligase family profile" evidence="14">
    <location>
        <begin position="666"/>
        <end position="793"/>
    </location>
</feature>
<name>A0ABW2L609_9BACT</name>
<dbReference type="InterPro" id="IPR016059">
    <property type="entry name" value="DNA_ligase_ATP-dep_CS"/>
</dbReference>
<dbReference type="PROSITE" id="PS50160">
    <property type="entry name" value="DNA_LIGASE_A3"/>
    <property type="match status" value="1"/>
</dbReference>
<dbReference type="CDD" id="cd07898">
    <property type="entry name" value="Adenylation_DNA_ligase"/>
    <property type="match status" value="1"/>
</dbReference>
<dbReference type="InterPro" id="IPR012310">
    <property type="entry name" value="DNA_ligase_ATP-dep_cent"/>
</dbReference>
<dbReference type="PANTHER" id="PTHR45674">
    <property type="entry name" value="DNA LIGASE 1/3 FAMILY MEMBER"/>
    <property type="match status" value="1"/>
</dbReference>
<dbReference type="PROSITE" id="PS00697">
    <property type="entry name" value="DNA_LIGASE_A1"/>
    <property type="match status" value="1"/>
</dbReference>
<evidence type="ECO:0000256" key="6">
    <source>
        <dbReference type="ARBA" id="ARBA00022763"/>
    </source>
</evidence>
<dbReference type="Pfam" id="PF07521">
    <property type="entry name" value="RMMBL"/>
    <property type="match status" value="1"/>
</dbReference>
<comment type="catalytic activity">
    <reaction evidence="11 12">
        <text>ATP + (deoxyribonucleotide)n-3'-hydroxyl + 5'-phospho-(deoxyribonucleotide)m = (deoxyribonucleotide)n+m + AMP + diphosphate.</text>
        <dbReference type="EC" id="6.5.1.1"/>
    </reaction>
</comment>
<dbReference type="EC" id="6.5.1.1" evidence="12"/>
<dbReference type="SUPFAM" id="SSF50249">
    <property type="entry name" value="Nucleic acid-binding proteins"/>
    <property type="match status" value="1"/>
</dbReference>
<dbReference type="CDD" id="cd07972">
    <property type="entry name" value="OBF_DNA_ligase_Arch_LigB"/>
    <property type="match status" value="1"/>
</dbReference>
<dbReference type="Gene3D" id="3.40.50.12650">
    <property type="match status" value="1"/>
</dbReference>
<dbReference type="InterPro" id="IPR000977">
    <property type="entry name" value="DNA_ligase_ATP-dep"/>
</dbReference>
<dbReference type="InterPro" id="IPR012309">
    <property type="entry name" value="DNA_ligase_ATP-dep_C"/>
</dbReference>
<evidence type="ECO:0000256" key="3">
    <source>
        <dbReference type="ARBA" id="ARBA00022618"/>
    </source>
</evidence>
<keyword evidence="5 12" id="KW-0547">Nucleotide-binding</keyword>
<comment type="similarity">
    <text evidence="1 13">Belongs to the ATP-dependent DNA ligase family.</text>
</comment>
<keyword evidence="8 12" id="KW-0233">DNA recombination</keyword>
<evidence type="ECO:0000256" key="11">
    <source>
        <dbReference type="ARBA" id="ARBA00034003"/>
    </source>
</evidence>
<gene>
    <name evidence="15" type="ORF">ACFQY0_11625</name>
</gene>
<keyword evidence="7 12" id="KW-0067">ATP-binding</keyword>
<dbReference type="InterPro" id="IPR012308">
    <property type="entry name" value="DNA_ligase_ATP-dep_N"/>
</dbReference>
<dbReference type="InterPro" id="IPR050191">
    <property type="entry name" value="ATP-dep_DNA_ligase"/>
</dbReference>
<evidence type="ECO:0000259" key="14">
    <source>
        <dbReference type="PROSITE" id="PS50160"/>
    </source>
</evidence>
<proteinExistence type="inferred from homology"/>
<evidence type="ECO:0000256" key="13">
    <source>
        <dbReference type="RuleBase" id="RU004196"/>
    </source>
</evidence>
<keyword evidence="16" id="KW-1185">Reference proteome</keyword>
<keyword evidence="3" id="KW-0132">Cell division</keyword>
<evidence type="ECO:0000256" key="7">
    <source>
        <dbReference type="ARBA" id="ARBA00022840"/>
    </source>
</evidence>
<dbReference type="Pfam" id="PF04675">
    <property type="entry name" value="DNA_ligase_A_N"/>
    <property type="match status" value="1"/>
</dbReference>
<dbReference type="InterPro" id="IPR036866">
    <property type="entry name" value="RibonucZ/Hydroxyglut_hydro"/>
</dbReference>
<evidence type="ECO:0000256" key="12">
    <source>
        <dbReference type="RuleBase" id="RU000617"/>
    </source>
</evidence>